<keyword evidence="1" id="KW-1133">Transmembrane helix</keyword>
<keyword evidence="1" id="KW-0472">Membrane</keyword>
<dbReference type="AlphaFoldDB" id="A0A7D5ND65"/>
<dbReference type="EMBL" id="CP058708">
    <property type="protein sequence ID" value="QLH51470.1"/>
    <property type="molecule type" value="Genomic_DNA"/>
</dbReference>
<dbReference type="Proteomes" id="UP000509684">
    <property type="component" value="Chromosome"/>
</dbReference>
<proteinExistence type="predicted"/>
<evidence type="ECO:0000256" key="1">
    <source>
        <dbReference type="SAM" id="Phobius"/>
    </source>
</evidence>
<sequence length="269" mass="29422">MKQESHQNRSAHSVNGFFVSLFRRGGLSTPKAQIGCRSDEYLAGACPYADETVQIAPALRNFWSLISGPGRKPRFCRIGQHKSLLILFILAFLPNYVVAARMEANVLMEAILHNGLGPLREVVDDLAEARQQNMPALYGAEKAAIVLGGATFAGFLGSQAGKTSGLIAGIVGGIAANKLADEWTANQFMLTLIKKREARIAPPVTHLKTLLARCEAAQVPFHECGQWPEIQVISDIVAEINIETCLQAKPLASKRFGRKNWDCEIKRID</sequence>
<keyword evidence="1" id="KW-0812">Transmembrane</keyword>
<evidence type="ECO:0000313" key="3">
    <source>
        <dbReference type="Proteomes" id="UP000509684"/>
    </source>
</evidence>
<gene>
    <name evidence="2" type="ORF">HWD57_17900</name>
</gene>
<accession>A0A7D5ND65</accession>
<protein>
    <submittedName>
        <fullName evidence="2">Uncharacterized protein</fullName>
    </submittedName>
</protein>
<feature type="transmembrane region" description="Helical" evidence="1">
    <location>
        <begin position="84"/>
        <end position="102"/>
    </location>
</feature>
<evidence type="ECO:0000313" key="2">
    <source>
        <dbReference type="EMBL" id="QLH51470.1"/>
    </source>
</evidence>
<reference evidence="2 3" key="1">
    <citation type="journal article" date="2019" name="Microbiome">
        <title>Annotated bacterial chromosomes from frame-shift-corrected long-read metagenomic data.</title>
        <authorList>
            <person name="Arumugam K."/>
            <person name="Bagci C."/>
            <person name="Bessarab I."/>
            <person name="Beier S."/>
            <person name="Buchfink B."/>
            <person name="Gorska A."/>
            <person name="Qiu G."/>
            <person name="Huson D.H."/>
            <person name="Williams R.B.H."/>
        </authorList>
    </citation>
    <scope>NUCLEOTIDE SEQUENCE [LARGE SCALE GENOMIC DNA]</scope>
    <source>
        <strain evidence="2">SSA1</strain>
    </source>
</reference>
<name>A0A7D5ND65_9PROT</name>
<organism evidence="2 3">
    <name type="scientific">Candidatus Accumulibacter cognatus</name>
    <dbReference type="NCBI Taxonomy" id="2954383"/>
    <lineage>
        <taxon>Bacteria</taxon>
        <taxon>Pseudomonadati</taxon>
        <taxon>Pseudomonadota</taxon>
        <taxon>Betaproteobacteria</taxon>
        <taxon>Candidatus Accumulibacter</taxon>
    </lineage>
</organism>
<dbReference type="KEGG" id="acog:HWD57_17900"/>